<dbReference type="Pfam" id="PF00379">
    <property type="entry name" value="Chitin_bind_4"/>
    <property type="match status" value="1"/>
</dbReference>
<dbReference type="InterPro" id="IPR000618">
    <property type="entry name" value="Insect_cuticle"/>
</dbReference>
<comment type="caution">
    <text evidence="4">The sequence shown here is derived from an EMBL/GenBank/DDBJ whole genome shotgun (WGS) entry which is preliminary data.</text>
</comment>
<dbReference type="GO" id="GO:0008010">
    <property type="term" value="F:structural constituent of chitin-based larval cuticle"/>
    <property type="evidence" value="ECO:0007669"/>
    <property type="project" value="TreeGrafter"/>
</dbReference>
<sequence>MFAKVAIFCAALAAVHASGIVAPLVNTGVSARSQTQDVLGNYAFGYNIKDGLGATNSRAEVGDGYGNKKGSYTITDTDGRARRVDYVADGHGFRTSVKTNEPGTAASAPAAALIASPYAGPVAPVVNHVAPAVPAYAAAPVAYGAPVASVAAPVAYGGVIGHGAALGLGYGAGIVGAGYGKALH</sequence>
<dbReference type="PANTHER" id="PTHR10380">
    <property type="entry name" value="CUTICLE PROTEIN"/>
    <property type="match status" value="1"/>
</dbReference>
<reference evidence="4" key="1">
    <citation type="submission" date="2020-07" db="EMBL/GenBank/DDBJ databases">
        <title>Multicomponent nature underlies the extraordinary mechanical properties of spider dragline silk.</title>
        <authorList>
            <person name="Kono N."/>
            <person name="Nakamura H."/>
            <person name="Mori M."/>
            <person name="Yoshida Y."/>
            <person name="Ohtoshi R."/>
            <person name="Malay A.D."/>
            <person name="Moran D.A.P."/>
            <person name="Tomita M."/>
            <person name="Numata K."/>
            <person name="Arakawa K."/>
        </authorList>
    </citation>
    <scope>NUCLEOTIDE SEQUENCE</scope>
</reference>
<accession>A0A8X6KSP3</accession>
<organism evidence="4 5">
    <name type="scientific">Trichonephila clavata</name>
    <name type="common">Joro spider</name>
    <name type="synonym">Nephila clavata</name>
    <dbReference type="NCBI Taxonomy" id="2740835"/>
    <lineage>
        <taxon>Eukaryota</taxon>
        <taxon>Metazoa</taxon>
        <taxon>Ecdysozoa</taxon>
        <taxon>Arthropoda</taxon>
        <taxon>Chelicerata</taxon>
        <taxon>Arachnida</taxon>
        <taxon>Araneae</taxon>
        <taxon>Araneomorphae</taxon>
        <taxon>Entelegynae</taxon>
        <taxon>Araneoidea</taxon>
        <taxon>Nephilidae</taxon>
        <taxon>Trichonephila</taxon>
    </lineage>
</organism>
<dbReference type="InterPro" id="IPR050468">
    <property type="entry name" value="Cuticle_Struct_Prot"/>
</dbReference>
<dbReference type="AlphaFoldDB" id="A0A8X6KSP3"/>
<keyword evidence="5" id="KW-1185">Reference proteome</keyword>
<dbReference type="Proteomes" id="UP000887116">
    <property type="component" value="Unassembled WGS sequence"/>
</dbReference>
<dbReference type="OrthoDB" id="6434955at2759"/>
<evidence type="ECO:0000256" key="3">
    <source>
        <dbReference type="SAM" id="SignalP"/>
    </source>
</evidence>
<protein>
    <submittedName>
        <fullName evidence="4">Adult-specific rigid cuticular protein 15.5</fullName>
    </submittedName>
</protein>
<feature type="chain" id="PRO_5036457194" evidence="3">
    <location>
        <begin position="18"/>
        <end position="184"/>
    </location>
</feature>
<dbReference type="PROSITE" id="PS51155">
    <property type="entry name" value="CHIT_BIND_RR_2"/>
    <property type="match status" value="1"/>
</dbReference>
<evidence type="ECO:0000313" key="5">
    <source>
        <dbReference type="Proteomes" id="UP000887116"/>
    </source>
</evidence>
<dbReference type="PANTHER" id="PTHR10380:SF173">
    <property type="entry name" value="CUTICULAR PROTEIN 47EF, ISOFORM C-RELATED"/>
    <property type="match status" value="1"/>
</dbReference>
<keyword evidence="3" id="KW-0732">Signal</keyword>
<dbReference type="GO" id="GO:0062129">
    <property type="term" value="C:chitin-based extracellular matrix"/>
    <property type="evidence" value="ECO:0007669"/>
    <property type="project" value="TreeGrafter"/>
</dbReference>
<evidence type="ECO:0000313" key="4">
    <source>
        <dbReference type="EMBL" id="GFQ80988.1"/>
    </source>
</evidence>
<gene>
    <name evidence="4" type="primary">NCL1_34616</name>
    <name evidence="4" type="ORF">TNCT_405741</name>
</gene>
<evidence type="ECO:0000256" key="2">
    <source>
        <dbReference type="PROSITE-ProRule" id="PRU00497"/>
    </source>
</evidence>
<name>A0A8X6KSP3_TRICU</name>
<dbReference type="EMBL" id="BMAO01022300">
    <property type="protein sequence ID" value="GFQ80988.1"/>
    <property type="molecule type" value="Genomic_DNA"/>
</dbReference>
<evidence type="ECO:0000256" key="1">
    <source>
        <dbReference type="ARBA" id="ARBA00022460"/>
    </source>
</evidence>
<dbReference type="PRINTS" id="PR00947">
    <property type="entry name" value="CUTICLE"/>
</dbReference>
<proteinExistence type="predicted"/>
<keyword evidence="1 2" id="KW-0193">Cuticle</keyword>
<feature type="signal peptide" evidence="3">
    <location>
        <begin position="1"/>
        <end position="17"/>
    </location>
</feature>